<dbReference type="InterPro" id="IPR027565">
    <property type="entry name" value="Cupin_WbuC"/>
</dbReference>
<dbReference type="SUPFAM" id="SSF51182">
    <property type="entry name" value="RmlC-like cupins"/>
    <property type="match status" value="1"/>
</dbReference>
<evidence type="ECO:0000259" key="1">
    <source>
        <dbReference type="Pfam" id="PF19480"/>
    </source>
</evidence>
<dbReference type="AlphaFoldDB" id="A0A3P1YS98"/>
<dbReference type="InterPro" id="IPR011051">
    <property type="entry name" value="RmlC_Cupin_sf"/>
</dbReference>
<dbReference type="InterPro" id="IPR046058">
    <property type="entry name" value="WbuC_cupin"/>
</dbReference>
<proteinExistence type="predicted"/>
<dbReference type="InterPro" id="IPR014710">
    <property type="entry name" value="RmlC-like_jellyroll"/>
</dbReference>
<dbReference type="NCBIfam" id="TIGR04366">
    <property type="entry name" value="cupin_WbuC"/>
    <property type="match status" value="1"/>
</dbReference>
<dbReference type="CDD" id="cd07005">
    <property type="entry name" value="cupin_WbuC-like"/>
    <property type="match status" value="1"/>
</dbReference>
<gene>
    <name evidence="2" type="ORF">EII41_08905</name>
</gene>
<evidence type="ECO:0000313" key="3">
    <source>
        <dbReference type="Proteomes" id="UP000279860"/>
    </source>
</evidence>
<comment type="caution">
    <text evidence="2">The sequence shown here is derived from an EMBL/GenBank/DDBJ whole genome shotgun (WGS) entry which is preliminary data.</text>
</comment>
<protein>
    <submittedName>
        <fullName evidence="2">Cupin fold metalloprotein, WbuC family</fullName>
    </submittedName>
</protein>
<dbReference type="Pfam" id="PF19480">
    <property type="entry name" value="DUF6016"/>
    <property type="match status" value="1"/>
</dbReference>
<organism evidence="2 3">
    <name type="scientific">Tannerella forsythia</name>
    <name type="common">Bacteroides forsythus</name>
    <dbReference type="NCBI Taxonomy" id="28112"/>
    <lineage>
        <taxon>Bacteria</taxon>
        <taxon>Pseudomonadati</taxon>
        <taxon>Bacteroidota</taxon>
        <taxon>Bacteroidia</taxon>
        <taxon>Bacteroidales</taxon>
        <taxon>Tannerellaceae</taxon>
        <taxon>Tannerella</taxon>
    </lineage>
</organism>
<dbReference type="EMBL" id="RQYN01000032">
    <property type="protein sequence ID" value="RRD73862.1"/>
    <property type="molecule type" value="Genomic_DNA"/>
</dbReference>
<accession>A0A3P1YS98</accession>
<dbReference type="RefSeq" id="WP_124790296.1">
    <property type="nucleotide sequence ID" value="NZ_RQYN01000032.1"/>
</dbReference>
<evidence type="ECO:0000313" key="2">
    <source>
        <dbReference type="EMBL" id="RRD73862.1"/>
    </source>
</evidence>
<reference evidence="2 3" key="1">
    <citation type="submission" date="2018-11" db="EMBL/GenBank/DDBJ databases">
        <title>Genomes From Bacteria Associated with the Canine Oral Cavity: a Test Case for Automated Genome-Based Taxonomic Assignment.</title>
        <authorList>
            <person name="Coil D.A."/>
            <person name="Jospin G."/>
            <person name="Darling A.E."/>
            <person name="Wallis C."/>
            <person name="Davis I.J."/>
            <person name="Harris S."/>
            <person name="Eisen J.A."/>
            <person name="Holcombe L.J."/>
            <person name="O'Flynn C."/>
        </authorList>
    </citation>
    <scope>NUCLEOTIDE SEQUENCE [LARGE SCALE GENOMIC DNA]</scope>
    <source>
        <strain evidence="2 3">OH1426_COT-023</strain>
    </source>
</reference>
<dbReference type="Proteomes" id="UP000279860">
    <property type="component" value="Unassembled WGS sequence"/>
</dbReference>
<sequence>MKLIDQKLLDETTEKAKQSPRLRMNYNFHETLDDPVNRLLNAMEPDTYLRPHRHLNPDKTEVFILLRGKVALFLFDNCGNVTETFILDPEKGCYGGEIPAGIWHGLVVLESGTVIYEIKQGPFAPLTPDNLAPWSPSADDSLEARTAYINHLKSMIGNESEPCLRPA</sequence>
<feature type="domain" description="Cupin fold metalloprotein WbuC cupin" evidence="1">
    <location>
        <begin position="4"/>
        <end position="87"/>
    </location>
</feature>
<dbReference type="Gene3D" id="2.60.120.10">
    <property type="entry name" value="Jelly Rolls"/>
    <property type="match status" value="1"/>
</dbReference>
<name>A0A3P1YS98_TANFO</name>